<feature type="region of interest" description="Disordered" evidence="1">
    <location>
        <begin position="303"/>
        <end position="328"/>
    </location>
</feature>
<sequence>MYCNWDFRHKCCAPTMQDPCDTFCDCQSMDYSRCCYPCPPSCPVPCPSPPSCRTTIYPQQIVKEYMEKTKNGARKLPSIALRSKTEVVNKQLGDVRKPKLRSETSKEERTSRTTRRDKRAEVAKKSEAPSEPIPPKLRPFSEKFTRRINGGTKHQEAAKRKGSQETTADREEFTICKCPQQPIINIVKCKIKCKSESNKTVSQTQNKVSQKYVQKSRPEKIAQAEETDSDSDSAYKDTEEYHDSADSEGFAQNGDSEELSPPQRERTKRDSENVRSCTVQEYSRAEAGCCVCLEKFLEKRPEKPIEKSAEKSVESPEQKHQPKRSGPRPCTCCTCSTGQCSQPVKVIVLVFRPTSENKKLCKNTDAEVMDFRCIQSATVLRNLINENCDSDSDSKLVELSQASSDCSDCEKLLCTCQFKDRKNFAKNGHKLDRNGKFQSRALGGAELSDQSYEENNCDDYLHLQRPISQRSSSLIYDLYVAKKDNDLESDRLLAGCSMSSKISLSEDYICHSLHEEVKDYYLRDRSLEKLDFPEILKSYDSNSQSSNILKLWFALNNDEPAEVLWTKFKSPLSSHISITTRPSLITRYWSAFKIDFHQKWDTVWEHMRAYRYGNI</sequence>
<feature type="region of interest" description="Disordered" evidence="1">
    <location>
        <begin position="90"/>
        <end position="170"/>
    </location>
</feature>
<keyword evidence="3" id="KW-1185">Reference proteome</keyword>
<dbReference type="EnsemblMetazoa" id="GAUT010152-RA">
    <property type="protein sequence ID" value="GAUT010152-PA"/>
    <property type="gene ID" value="GAUT010152"/>
</dbReference>
<feature type="compositionally biased region" description="Basic and acidic residues" evidence="1">
    <location>
        <begin position="233"/>
        <end position="245"/>
    </location>
</feature>
<feature type="region of interest" description="Disordered" evidence="1">
    <location>
        <begin position="200"/>
        <end position="275"/>
    </location>
</feature>
<reference evidence="2" key="1">
    <citation type="submission" date="2020-05" db="UniProtKB">
        <authorList>
            <consortium name="EnsemblMetazoa"/>
        </authorList>
    </citation>
    <scope>IDENTIFICATION</scope>
    <source>
        <strain evidence="2">TTRI</strain>
    </source>
</reference>
<feature type="compositionally biased region" description="Basic and acidic residues" evidence="1">
    <location>
        <begin position="90"/>
        <end position="111"/>
    </location>
</feature>
<name>A0A1A9UNA2_GLOAU</name>
<evidence type="ECO:0000313" key="3">
    <source>
        <dbReference type="Proteomes" id="UP000078200"/>
    </source>
</evidence>
<dbReference type="AlphaFoldDB" id="A0A1A9UNA2"/>
<feature type="compositionally biased region" description="Basic and acidic residues" evidence="1">
    <location>
        <begin position="303"/>
        <end position="320"/>
    </location>
</feature>
<evidence type="ECO:0000256" key="1">
    <source>
        <dbReference type="SAM" id="MobiDB-lite"/>
    </source>
</evidence>
<proteinExistence type="predicted"/>
<dbReference type="Proteomes" id="UP000078200">
    <property type="component" value="Unassembled WGS sequence"/>
</dbReference>
<feature type="compositionally biased region" description="Basic and acidic residues" evidence="1">
    <location>
        <begin position="263"/>
        <end position="273"/>
    </location>
</feature>
<feature type="compositionally biased region" description="Basic and acidic residues" evidence="1">
    <location>
        <begin position="118"/>
        <end position="128"/>
    </location>
</feature>
<protein>
    <submittedName>
        <fullName evidence="2">Uncharacterized protein</fullName>
    </submittedName>
</protein>
<evidence type="ECO:0000313" key="2">
    <source>
        <dbReference type="EnsemblMetazoa" id="GAUT010152-PA"/>
    </source>
</evidence>
<feature type="compositionally biased region" description="Basic and acidic residues" evidence="1">
    <location>
        <begin position="153"/>
        <end position="170"/>
    </location>
</feature>
<accession>A0A1A9UNA2</accession>
<dbReference type="VEuPathDB" id="VectorBase:GAUT010152"/>
<feature type="compositionally biased region" description="Polar residues" evidence="1">
    <location>
        <begin position="200"/>
        <end position="213"/>
    </location>
</feature>
<organism evidence="2 3">
    <name type="scientific">Glossina austeni</name>
    <name type="common">Savannah tsetse fly</name>
    <dbReference type="NCBI Taxonomy" id="7395"/>
    <lineage>
        <taxon>Eukaryota</taxon>
        <taxon>Metazoa</taxon>
        <taxon>Ecdysozoa</taxon>
        <taxon>Arthropoda</taxon>
        <taxon>Hexapoda</taxon>
        <taxon>Insecta</taxon>
        <taxon>Pterygota</taxon>
        <taxon>Neoptera</taxon>
        <taxon>Endopterygota</taxon>
        <taxon>Diptera</taxon>
        <taxon>Brachycera</taxon>
        <taxon>Muscomorpha</taxon>
        <taxon>Hippoboscoidea</taxon>
        <taxon>Glossinidae</taxon>
        <taxon>Glossina</taxon>
    </lineage>
</organism>